<comment type="caution">
    <text evidence="4">The sequence shown here is derived from an EMBL/GenBank/DDBJ whole genome shotgun (WGS) entry which is preliminary data.</text>
</comment>
<protein>
    <submittedName>
        <fullName evidence="4">Terminase small subunit</fullName>
    </submittedName>
</protein>
<dbReference type="PANTHER" id="PTHR41328:SF2">
    <property type="entry name" value="TERMINASE SMALL SUBUNIT"/>
    <property type="match status" value="1"/>
</dbReference>
<evidence type="ECO:0000313" key="5">
    <source>
        <dbReference type="Proteomes" id="UP001224622"/>
    </source>
</evidence>
<organism evidence="4 5">
    <name type="scientific">Serratia fonticola</name>
    <dbReference type="NCBI Taxonomy" id="47917"/>
    <lineage>
        <taxon>Bacteria</taxon>
        <taxon>Pseudomonadati</taxon>
        <taxon>Pseudomonadota</taxon>
        <taxon>Gammaproteobacteria</taxon>
        <taxon>Enterobacterales</taxon>
        <taxon>Yersiniaceae</taxon>
        <taxon>Serratia</taxon>
    </lineage>
</organism>
<reference evidence="4" key="1">
    <citation type="submission" date="2023-08" db="EMBL/GenBank/DDBJ databases">
        <title>The Comparative Genomic Analysis of Yersiniaceae from Polar Regions.</title>
        <authorList>
            <person name="Goncharov A."/>
            <person name="Aslanov B."/>
            <person name="Kolodzhieva V."/>
            <person name="Azarov D."/>
            <person name="Mochov A."/>
            <person name="Lebedeva E."/>
        </authorList>
    </citation>
    <scope>NUCLEOTIDE SEQUENCE</scope>
    <source>
        <strain evidence="4">Vf</strain>
    </source>
</reference>
<dbReference type="Pfam" id="PF03592">
    <property type="entry name" value="Terminase_2"/>
    <property type="match status" value="1"/>
</dbReference>
<name>A0AAJ1Y6S9_SERFO</name>
<keyword evidence="1" id="KW-1188">Viral release from host cell</keyword>
<evidence type="ECO:0000313" key="4">
    <source>
        <dbReference type="EMBL" id="MDQ9125010.1"/>
    </source>
</evidence>
<dbReference type="Gene3D" id="1.10.10.1400">
    <property type="entry name" value="Terminase, small subunit, N-terminal DNA-binding domain, HTH motif"/>
    <property type="match status" value="1"/>
</dbReference>
<dbReference type="InterPro" id="IPR038713">
    <property type="entry name" value="Terminase_Gp1_N_sf"/>
</dbReference>
<dbReference type="GO" id="GO:0051276">
    <property type="term" value="P:chromosome organization"/>
    <property type="evidence" value="ECO:0007669"/>
    <property type="project" value="InterPro"/>
</dbReference>
<dbReference type="EMBL" id="JAVIGA010000001">
    <property type="protein sequence ID" value="MDQ9125010.1"/>
    <property type="molecule type" value="Genomic_DNA"/>
</dbReference>
<feature type="compositionally biased region" description="Basic and acidic residues" evidence="3">
    <location>
        <begin position="55"/>
        <end position="70"/>
    </location>
</feature>
<evidence type="ECO:0000256" key="3">
    <source>
        <dbReference type="SAM" id="MobiDB-lite"/>
    </source>
</evidence>
<dbReference type="InterPro" id="IPR005335">
    <property type="entry name" value="Terminase_ssu"/>
</dbReference>
<feature type="region of interest" description="Disordered" evidence="3">
    <location>
        <begin position="42"/>
        <end position="91"/>
    </location>
</feature>
<sequence length="348" mass="39276">MSKLDGGELKRDYCAGLLSIQDVAKKHGIAKTTLIDMAKKYGWERKKKPSKTPTKKTDQNKNGRTVEPKASRSGKRTRSEQENSDTDLSIDPDDYGITLQQAWFAHWFVITKSRVEAYRRAGFEGEGNTAYVGASRLYRNDKVSRAIRDLEKKASKRYQADLDDLIDQLVAIINADPRELSQFRRVNCRHCWGENFFYQWIDINEFDSADAKATAENKPKPQYGGLGFVENADPNPYCPRCNGEGVGETFFADTRDLQGPALQYFAGVKESKFGIEILTEDKKAARAQLLQLLTFRRAEKLQQLQIENQRLVNAKLAAEIGDDDDEPQPVAININVVDARGDTDEPDA</sequence>
<dbReference type="InterPro" id="IPR052404">
    <property type="entry name" value="SPP1-like_terminase"/>
</dbReference>
<feature type="compositionally biased region" description="Acidic residues" evidence="3">
    <location>
        <begin position="82"/>
        <end position="91"/>
    </location>
</feature>
<accession>A0AAJ1Y6S9</accession>
<dbReference type="Proteomes" id="UP001224622">
    <property type="component" value="Unassembled WGS sequence"/>
</dbReference>
<dbReference type="AlphaFoldDB" id="A0AAJ1Y6S9"/>
<proteinExistence type="predicted"/>
<feature type="compositionally biased region" description="Basic residues" evidence="3">
    <location>
        <begin position="45"/>
        <end position="54"/>
    </location>
</feature>
<gene>
    <name evidence="4" type="ORF">RDT67_01065</name>
</gene>
<keyword evidence="2" id="KW-0231">Viral genome packaging</keyword>
<dbReference type="RefSeq" id="WP_309046454.1">
    <property type="nucleotide sequence ID" value="NZ_JAVIGA010000001.1"/>
</dbReference>
<dbReference type="PANTHER" id="PTHR41328">
    <property type="entry name" value="TERMINASE SMALL SUBUNIT-RELATED"/>
    <property type="match status" value="1"/>
</dbReference>
<evidence type="ECO:0000256" key="2">
    <source>
        <dbReference type="ARBA" id="ARBA00023219"/>
    </source>
</evidence>
<evidence type="ECO:0000256" key="1">
    <source>
        <dbReference type="ARBA" id="ARBA00022612"/>
    </source>
</evidence>